<feature type="non-terminal residue" evidence="5">
    <location>
        <position position="1"/>
    </location>
</feature>
<keyword evidence="5" id="KW-0808">Transferase</keyword>
<evidence type="ECO:0000256" key="1">
    <source>
        <dbReference type="ARBA" id="ARBA00022450"/>
    </source>
</evidence>
<dbReference type="EMBL" id="JAAGVB010000486">
    <property type="protein sequence ID" value="NEW37178.1"/>
    <property type="molecule type" value="Genomic_DNA"/>
</dbReference>
<protein>
    <submittedName>
        <fullName evidence="5">Acyltransferase domain-containing protein</fullName>
    </submittedName>
</protein>
<dbReference type="InterPro" id="IPR014043">
    <property type="entry name" value="Acyl_transferase_dom"/>
</dbReference>
<dbReference type="Pfam" id="PF00698">
    <property type="entry name" value="Acyl_transf_1"/>
    <property type="match status" value="1"/>
</dbReference>
<dbReference type="GO" id="GO:0005737">
    <property type="term" value="C:cytoplasm"/>
    <property type="evidence" value="ECO:0007669"/>
    <property type="project" value="TreeGrafter"/>
</dbReference>
<comment type="caution">
    <text evidence="5">The sequence shown here is derived from an EMBL/GenBank/DDBJ whole genome shotgun (WGS) entry which is preliminary data.</text>
</comment>
<dbReference type="SUPFAM" id="SSF52151">
    <property type="entry name" value="FabD/lysophospholipase-like"/>
    <property type="match status" value="1"/>
</dbReference>
<evidence type="ECO:0000259" key="4">
    <source>
        <dbReference type="SMART" id="SM00827"/>
    </source>
</evidence>
<name>A0A6P1CX79_9NOCA</name>
<dbReference type="InterPro" id="IPR001227">
    <property type="entry name" value="Ac_transferase_dom_sf"/>
</dbReference>
<reference evidence="5 6" key="1">
    <citation type="submission" date="2020-01" db="EMBL/GenBank/DDBJ databases">
        <title>Genetics and antimicrobial susceptibilities of Nocardia species isolated from the soil; a comparison with species isolated from humans.</title>
        <authorList>
            <person name="Carrasco G."/>
            <person name="Monzon S."/>
            <person name="Sansegundo M."/>
            <person name="Garcia E."/>
            <person name="Garrido N."/>
            <person name="Medina M.J."/>
            <person name="Villalon P."/>
            <person name="Ramirez-Arocha A.C."/>
            <person name="Jimenez P."/>
            <person name="Cuesta I."/>
            <person name="Valdezate S."/>
        </authorList>
    </citation>
    <scope>NUCLEOTIDE SEQUENCE [LARGE SCALE GENOMIC DNA]</scope>
    <source>
        <strain evidence="5 6">CNM20110626</strain>
    </source>
</reference>
<feature type="non-terminal residue" evidence="5">
    <location>
        <position position="97"/>
    </location>
</feature>
<feature type="domain" description="Malonyl-CoA:ACP transacylase (MAT)" evidence="4">
    <location>
        <begin position="1"/>
        <end position="96"/>
    </location>
</feature>
<dbReference type="Proteomes" id="UP000471166">
    <property type="component" value="Unassembled WGS sequence"/>
</dbReference>
<dbReference type="SMART" id="SM00827">
    <property type="entry name" value="PKS_AT"/>
    <property type="match status" value="1"/>
</dbReference>
<keyword evidence="3" id="KW-0511">Multifunctional enzyme</keyword>
<dbReference type="PANTHER" id="PTHR43775:SF37">
    <property type="entry name" value="SI:DKEY-61P9.11"/>
    <property type="match status" value="1"/>
</dbReference>
<dbReference type="Gene3D" id="3.40.366.10">
    <property type="entry name" value="Malonyl-Coenzyme A Acyl Carrier Protein, domain 2"/>
    <property type="match status" value="1"/>
</dbReference>
<dbReference type="GO" id="GO:0005886">
    <property type="term" value="C:plasma membrane"/>
    <property type="evidence" value="ECO:0007669"/>
    <property type="project" value="TreeGrafter"/>
</dbReference>
<keyword evidence="5" id="KW-0012">Acyltransferase</keyword>
<proteinExistence type="predicted"/>
<dbReference type="InterPro" id="IPR016035">
    <property type="entry name" value="Acyl_Trfase/lysoPLipase"/>
</dbReference>
<dbReference type="GO" id="GO:0006633">
    <property type="term" value="P:fatty acid biosynthetic process"/>
    <property type="evidence" value="ECO:0007669"/>
    <property type="project" value="TreeGrafter"/>
</dbReference>
<dbReference type="InterPro" id="IPR050091">
    <property type="entry name" value="PKS_NRPS_Biosynth_Enz"/>
</dbReference>
<evidence type="ECO:0000313" key="5">
    <source>
        <dbReference type="EMBL" id="NEW37178.1"/>
    </source>
</evidence>
<accession>A0A6P1CX79</accession>
<sequence>SVGIAAINGPRSVVVSGDTRSVDTVVRRARRRGIFARRVAVEFAAHSPQVEAVLPEFGAAIRDLVARTPRIPLHSTAHPGRVITTDAMDAEYWIANA</sequence>
<gene>
    <name evidence="5" type="ORF">GV791_32185</name>
</gene>
<dbReference type="GO" id="GO:0004312">
    <property type="term" value="F:fatty acid synthase activity"/>
    <property type="evidence" value="ECO:0007669"/>
    <property type="project" value="TreeGrafter"/>
</dbReference>
<dbReference type="GO" id="GO:0071770">
    <property type="term" value="P:DIM/DIP cell wall layer assembly"/>
    <property type="evidence" value="ECO:0007669"/>
    <property type="project" value="TreeGrafter"/>
</dbReference>
<dbReference type="Gene3D" id="3.30.70.250">
    <property type="entry name" value="Malonyl-CoA ACP transacylase, ACP-binding"/>
    <property type="match status" value="1"/>
</dbReference>
<keyword evidence="2" id="KW-0597">Phosphoprotein</keyword>
<evidence type="ECO:0000313" key="6">
    <source>
        <dbReference type="Proteomes" id="UP000471166"/>
    </source>
</evidence>
<keyword evidence="1" id="KW-0596">Phosphopantetheine</keyword>
<evidence type="ECO:0000256" key="3">
    <source>
        <dbReference type="ARBA" id="ARBA00023268"/>
    </source>
</evidence>
<evidence type="ECO:0000256" key="2">
    <source>
        <dbReference type="ARBA" id="ARBA00022553"/>
    </source>
</evidence>
<organism evidence="5 6">
    <name type="scientific">Nocardia cyriacigeorgica</name>
    <dbReference type="NCBI Taxonomy" id="135487"/>
    <lineage>
        <taxon>Bacteria</taxon>
        <taxon>Bacillati</taxon>
        <taxon>Actinomycetota</taxon>
        <taxon>Actinomycetes</taxon>
        <taxon>Mycobacteriales</taxon>
        <taxon>Nocardiaceae</taxon>
        <taxon>Nocardia</taxon>
    </lineage>
</organism>
<dbReference type="AlphaFoldDB" id="A0A6P1CX79"/>
<dbReference type="PANTHER" id="PTHR43775">
    <property type="entry name" value="FATTY ACID SYNTHASE"/>
    <property type="match status" value="1"/>
</dbReference>